<keyword evidence="3" id="KW-1185">Reference proteome</keyword>
<protein>
    <recommendedName>
        <fullName evidence="4">Ig-like domain-containing protein</fullName>
    </recommendedName>
</protein>
<dbReference type="NCBIfam" id="NF038114">
    <property type="entry name" value="rightmost"/>
    <property type="match status" value="1"/>
</dbReference>
<dbReference type="Proteomes" id="UP000262172">
    <property type="component" value="Unassembled WGS sequence"/>
</dbReference>
<dbReference type="EMBL" id="QUAB01000044">
    <property type="protein sequence ID" value="REJ04987.1"/>
    <property type="molecule type" value="Genomic_DNA"/>
</dbReference>
<dbReference type="OrthoDB" id="4861544at2"/>
<evidence type="ECO:0000313" key="3">
    <source>
        <dbReference type="Proteomes" id="UP000262172"/>
    </source>
</evidence>
<accession>A0A371NS06</accession>
<organism evidence="2 3">
    <name type="scientific">Microbacterium bovistercoris</name>
    <dbReference type="NCBI Taxonomy" id="2293570"/>
    <lineage>
        <taxon>Bacteria</taxon>
        <taxon>Bacillati</taxon>
        <taxon>Actinomycetota</taxon>
        <taxon>Actinomycetes</taxon>
        <taxon>Micrococcales</taxon>
        <taxon>Microbacteriaceae</taxon>
        <taxon>Microbacterium</taxon>
    </lineage>
</organism>
<name>A0A371NS06_9MICO</name>
<keyword evidence="1" id="KW-0732">Signal</keyword>
<feature type="chain" id="PRO_5017035459" description="Ig-like domain-containing protein" evidence="1">
    <location>
        <begin position="29"/>
        <end position="410"/>
    </location>
</feature>
<sequence>MARGWGGIGAALVAVAVTAGLLCAPASAEQIDWRPGPVTARVLFDTAPATEGIAEGDVDGVDYTRAVCFTPDPVSGAWDGEGVTVTVDAADTDMLSCTVRATVRYCSWELWRRTCDGVRAVELRAEGEPLHVDSTTPRVTGAHVVGSPSNAEGWFRAAGTVVWSGRDRDSGIESCTTAPMAGADTVRSTVVGLCRDRSGNASETFTYTYRLDTTPPTLQPTVSGTAELGAPAGAHPGASDETSGVAAAVCNGGAPLDTSSTGQHTVVCSAVDVAGNSASAATTYSVGYGFAGAWFRQADDPSRRGVRHPVRAGSSTAFTFRATTDSAGTPAEHLDAARVTVRVAPMPCAFAADSGAVPTGALVSSGLRDLGGGRYLVVWSSPRAWAGACGLLTLDLGDGLPHHAAVAFLQ</sequence>
<evidence type="ECO:0008006" key="4">
    <source>
        <dbReference type="Google" id="ProtNLM"/>
    </source>
</evidence>
<comment type="caution">
    <text evidence="2">The sequence shown here is derived from an EMBL/GenBank/DDBJ whole genome shotgun (WGS) entry which is preliminary data.</text>
</comment>
<evidence type="ECO:0000313" key="2">
    <source>
        <dbReference type="EMBL" id="REJ04987.1"/>
    </source>
</evidence>
<feature type="signal peptide" evidence="1">
    <location>
        <begin position="1"/>
        <end position="28"/>
    </location>
</feature>
<evidence type="ECO:0000256" key="1">
    <source>
        <dbReference type="SAM" id="SignalP"/>
    </source>
</evidence>
<proteinExistence type="predicted"/>
<reference evidence="2 3" key="1">
    <citation type="submission" date="2018-08" db="EMBL/GenBank/DDBJ databases">
        <title>Isolation, diversity and antifungal activity of Actinobacteria from cow dung.</title>
        <authorList>
            <person name="Ling L."/>
        </authorList>
    </citation>
    <scope>NUCLEOTIDE SEQUENCE [LARGE SCALE GENOMIC DNA]</scope>
    <source>
        <strain evidence="2 3">NEAU-LLE</strain>
    </source>
</reference>
<gene>
    <name evidence="2" type="ORF">DY023_12120</name>
</gene>
<dbReference type="AlphaFoldDB" id="A0A371NS06"/>
<dbReference type="RefSeq" id="WP_116242591.1">
    <property type="nucleotide sequence ID" value="NZ_QUAB01000044.1"/>
</dbReference>